<keyword evidence="3" id="KW-1185">Reference proteome</keyword>
<gene>
    <name evidence="2" type="ORF">RF11_08608</name>
</gene>
<sequence>MSRLIGPRKKSGWSESTTPPTHGQSEILEPFGMSLPRRCVPIPRRKERGSKTSLEGQAPTRAQKKEKPIKAPGYLHDRWHSYRHTKAWSRLLRCPDSCATAVATGVKSLDSEGSTSSSTYKSRS</sequence>
<reference evidence="2 3" key="1">
    <citation type="journal article" date="2014" name="Genome Biol. Evol.">
        <title>The genome of the myxosporean Thelohanellus kitauei shows adaptations to nutrient acquisition within its fish host.</title>
        <authorList>
            <person name="Yang Y."/>
            <person name="Xiong J."/>
            <person name="Zhou Z."/>
            <person name="Huo F."/>
            <person name="Miao W."/>
            <person name="Ran C."/>
            <person name="Liu Y."/>
            <person name="Zhang J."/>
            <person name="Feng J."/>
            <person name="Wang M."/>
            <person name="Wang M."/>
            <person name="Wang L."/>
            <person name="Yao B."/>
        </authorList>
    </citation>
    <scope>NUCLEOTIDE SEQUENCE [LARGE SCALE GENOMIC DNA]</scope>
    <source>
        <strain evidence="2">Wuqing</strain>
    </source>
</reference>
<accession>A0A0C2MGH7</accession>
<dbReference type="Proteomes" id="UP000031668">
    <property type="component" value="Unassembled WGS sequence"/>
</dbReference>
<evidence type="ECO:0000313" key="2">
    <source>
        <dbReference type="EMBL" id="KII60801.1"/>
    </source>
</evidence>
<dbReference type="AlphaFoldDB" id="A0A0C2MGH7"/>
<protein>
    <submittedName>
        <fullName evidence="2">Uncharacterized protein</fullName>
    </submittedName>
</protein>
<comment type="caution">
    <text evidence="2">The sequence shown here is derived from an EMBL/GenBank/DDBJ whole genome shotgun (WGS) entry which is preliminary data.</text>
</comment>
<evidence type="ECO:0000256" key="1">
    <source>
        <dbReference type="SAM" id="MobiDB-lite"/>
    </source>
</evidence>
<proteinExistence type="predicted"/>
<organism evidence="2 3">
    <name type="scientific">Thelohanellus kitauei</name>
    <name type="common">Myxosporean</name>
    <dbReference type="NCBI Taxonomy" id="669202"/>
    <lineage>
        <taxon>Eukaryota</taxon>
        <taxon>Metazoa</taxon>
        <taxon>Cnidaria</taxon>
        <taxon>Myxozoa</taxon>
        <taxon>Myxosporea</taxon>
        <taxon>Bivalvulida</taxon>
        <taxon>Platysporina</taxon>
        <taxon>Myxobolidae</taxon>
        <taxon>Thelohanellus</taxon>
    </lineage>
</organism>
<feature type="compositionally biased region" description="Basic and acidic residues" evidence="1">
    <location>
        <begin position="63"/>
        <end position="72"/>
    </location>
</feature>
<feature type="compositionally biased region" description="Basic residues" evidence="1">
    <location>
        <begin position="1"/>
        <end position="11"/>
    </location>
</feature>
<feature type="compositionally biased region" description="Polar residues" evidence="1">
    <location>
        <begin position="13"/>
        <end position="24"/>
    </location>
</feature>
<feature type="region of interest" description="Disordered" evidence="1">
    <location>
        <begin position="1"/>
        <end position="72"/>
    </location>
</feature>
<dbReference type="EMBL" id="JWZT01005424">
    <property type="protein sequence ID" value="KII60801.1"/>
    <property type="molecule type" value="Genomic_DNA"/>
</dbReference>
<evidence type="ECO:0000313" key="3">
    <source>
        <dbReference type="Proteomes" id="UP000031668"/>
    </source>
</evidence>
<name>A0A0C2MGH7_THEKT</name>